<feature type="region of interest" description="Disordered" evidence="1">
    <location>
        <begin position="201"/>
        <end position="269"/>
    </location>
</feature>
<feature type="compositionally biased region" description="Basic and acidic residues" evidence="1">
    <location>
        <begin position="202"/>
        <end position="215"/>
    </location>
</feature>
<protein>
    <submittedName>
        <fullName evidence="2">Uncharacterized protein</fullName>
    </submittedName>
</protein>
<gene>
    <name evidence="2" type="ORF">SAMN04515671_1964</name>
</gene>
<dbReference type="EMBL" id="LT629710">
    <property type="protein sequence ID" value="SDO77590.1"/>
    <property type="molecule type" value="Genomic_DNA"/>
</dbReference>
<dbReference type="RefSeq" id="WP_090475797.1">
    <property type="nucleotide sequence ID" value="NZ_LT629710.1"/>
</dbReference>
<keyword evidence="3" id="KW-1185">Reference proteome</keyword>
<sequence>MTRIDELAAQRTELNPDVPFPPFPLWISVPSSWSPLDSNPGTWRRSADDLIDTTFRGARLPARERREIVGLLEGLVADCQRAGAALSLVTVGRRAAGGAASFGLHVAFAGDGRPASLGRIHDILPRTGVTSEINTATGPGVLHRDRMTMMVPGTAQVAALTSIQIFVPIPDTSWTVVLSTASAYPELTDPLEALVRSVAESIRTDDEDRGERPTDPAETDPAETGSAEPEFTPSPSLAAPGFERGFGTLVQRRLDPPADEPDEFGERLP</sequence>
<evidence type="ECO:0000313" key="3">
    <source>
        <dbReference type="Proteomes" id="UP000198741"/>
    </source>
</evidence>
<evidence type="ECO:0000256" key="1">
    <source>
        <dbReference type="SAM" id="MobiDB-lite"/>
    </source>
</evidence>
<reference evidence="2 3" key="1">
    <citation type="submission" date="2016-10" db="EMBL/GenBank/DDBJ databases">
        <authorList>
            <person name="de Groot N.N."/>
        </authorList>
    </citation>
    <scope>NUCLEOTIDE SEQUENCE [LARGE SCALE GENOMIC DNA]</scope>
    <source>
        <strain evidence="3">P4-7,KCTC 19426,CECT 7604</strain>
    </source>
</reference>
<dbReference type="STRING" id="1090615.SAMN04515671_1964"/>
<dbReference type="OrthoDB" id="4410145at2"/>
<proteinExistence type="predicted"/>
<dbReference type="AlphaFoldDB" id="A0A1H0MBS3"/>
<organism evidence="2 3">
    <name type="scientific">Nakamurella panacisegetis</name>
    <dbReference type="NCBI Taxonomy" id="1090615"/>
    <lineage>
        <taxon>Bacteria</taxon>
        <taxon>Bacillati</taxon>
        <taxon>Actinomycetota</taxon>
        <taxon>Actinomycetes</taxon>
        <taxon>Nakamurellales</taxon>
        <taxon>Nakamurellaceae</taxon>
        <taxon>Nakamurella</taxon>
    </lineage>
</organism>
<evidence type="ECO:0000313" key="2">
    <source>
        <dbReference type="EMBL" id="SDO77590.1"/>
    </source>
</evidence>
<name>A0A1H0MBS3_9ACTN</name>
<accession>A0A1H0MBS3</accession>
<dbReference type="Proteomes" id="UP000198741">
    <property type="component" value="Chromosome I"/>
</dbReference>